<keyword evidence="1" id="KW-0472">Membrane</keyword>
<name>A0A0M0K4I2_9EUKA</name>
<accession>A0A0M0K4I2</accession>
<feature type="transmembrane region" description="Helical" evidence="1">
    <location>
        <begin position="21"/>
        <end position="41"/>
    </location>
</feature>
<evidence type="ECO:0000313" key="3">
    <source>
        <dbReference type="Proteomes" id="UP000037460"/>
    </source>
</evidence>
<dbReference type="EMBL" id="JWZX01001444">
    <property type="protein sequence ID" value="KOO33719.1"/>
    <property type="molecule type" value="Genomic_DNA"/>
</dbReference>
<proteinExistence type="predicted"/>
<feature type="transmembrane region" description="Helical" evidence="1">
    <location>
        <begin position="47"/>
        <end position="66"/>
    </location>
</feature>
<protein>
    <recommendedName>
        <fullName evidence="4">YrhK domain-containing protein</fullName>
    </recommendedName>
</protein>
<organism evidence="2 3">
    <name type="scientific">Chrysochromulina tobinii</name>
    <dbReference type="NCBI Taxonomy" id="1460289"/>
    <lineage>
        <taxon>Eukaryota</taxon>
        <taxon>Haptista</taxon>
        <taxon>Haptophyta</taxon>
        <taxon>Prymnesiophyceae</taxon>
        <taxon>Prymnesiales</taxon>
        <taxon>Chrysochromulinaceae</taxon>
        <taxon>Chrysochromulina</taxon>
    </lineage>
</organism>
<evidence type="ECO:0000313" key="2">
    <source>
        <dbReference type="EMBL" id="KOO33719.1"/>
    </source>
</evidence>
<evidence type="ECO:0000256" key="1">
    <source>
        <dbReference type="SAM" id="Phobius"/>
    </source>
</evidence>
<dbReference type="OrthoDB" id="9975213at2759"/>
<dbReference type="Proteomes" id="UP000037460">
    <property type="component" value="Unassembled WGS sequence"/>
</dbReference>
<feature type="transmembrane region" description="Helical" evidence="1">
    <location>
        <begin position="184"/>
        <end position="205"/>
    </location>
</feature>
<dbReference type="AlphaFoldDB" id="A0A0M0K4I2"/>
<feature type="transmembrane region" description="Helical" evidence="1">
    <location>
        <begin position="120"/>
        <end position="137"/>
    </location>
</feature>
<sequence length="213" mass="23496">MGLIAPPRAVQETCLWQFAHALFFLIGGITFIFGTACYYFPDWPESYLTGGVLYTIGSCGFLGVDVMELFTYTSNTILTLNIFMSATGSFLYVVGSIGFIPAVYESTGWNFAGFTPATTGVYGFIAGSFFIGCSQFWKVGRIMTTTKDMTAVGVELNPGLGAWCFFVGTMMYNNPYYLENYYGIIVNIWEVGSVLFTMGALFLTFRHFVMGVA</sequence>
<evidence type="ECO:0008006" key="4">
    <source>
        <dbReference type="Google" id="ProtNLM"/>
    </source>
</evidence>
<keyword evidence="1" id="KW-1133">Transmembrane helix</keyword>
<feature type="transmembrane region" description="Helical" evidence="1">
    <location>
        <begin position="78"/>
        <end position="100"/>
    </location>
</feature>
<keyword evidence="3" id="KW-1185">Reference proteome</keyword>
<keyword evidence="1" id="KW-0812">Transmembrane</keyword>
<reference evidence="3" key="1">
    <citation type="journal article" date="2015" name="PLoS Genet.">
        <title>Genome Sequence and Transcriptome Analyses of Chrysochromulina tobin: Metabolic Tools for Enhanced Algal Fitness in the Prominent Order Prymnesiales (Haptophyceae).</title>
        <authorList>
            <person name="Hovde B.T."/>
            <person name="Deodato C.R."/>
            <person name="Hunsperger H.M."/>
            <person name="Ryken S.A."/>
            <person name="Yost W."/>
            <person name="Jha R.K."/>
            <person name="Patterson J."/>
            <person name="Monnat R.J. Jr."/>
            <person name="Barlow S.B."/>
            <person name="Starkenburg S.R."/>
            <person name="Cattolico R.A."/>
        </authorList>
    </citation>
    <scope>NUCLEOTIDE SEQUENCE</scope>
    <source>
        <strain evidence="3">CCMP291</strain>
    </source>
</reference>
<gene>
    <name evidence="2" type="ORF">Ctob_013032</name>
</gene>
<feature type="transmembrane region" description="Helical" evidence="1">
    <location>
        <begin position="149"/>
        <end position="172"/>
    </location>
</feature>
<comment type="caution">
    <text evidence="2">The sequence shown here is derived from an EMBL/GenBank/DDBJ whole genome shotgun (WGS) entry which is preliminary data.</text>
</comment>